<proteinExistence type="predicted"/>
<organism evidence="2 3">
    <name type="scientific">Vespula vulgaris</name>
    <name type="common">Yellow jacket</name>
    <name type="synonym">Wasp</name>
    <dbReference type="NCBI Taxonomy" id="7454"/>
    <lineage>
        <taxon>Eukaryota</taxon>
        <taxon>Metazoa</taxon>
        <taxon>Ecdysozoa</taxon>
        <taxon>Arthropoda</taxon>
        <taxon>Hexapoda</taxon>
        <taxon>Insecta</taxon>
        <taxon>Pterygota</taxon>
        <taxon>Neoptera</taxon>
        <taxon>Endopterygota</taxon>
        <taxon>Hymenoptera</taxon>
        <taxon>Apocrita</taxon>
        <taxon>Aculeata</taxon>
        <taxon>Vespoidea</taxon>
        <taxon>Vespidae</taxon>
        <taxon>Vespinae</taxon>
        <taxon>Vespula</taxon>
    </lineage>
</organism>
<sequence length="137" mass="15258">MGTCRLIEVEKPYYLRPPIDRHTVVVSVMFLRPPLCLIHRFTLPIYEALRCWWKEKRVPTSRDGGGSDGGSDGGSYGGQNEARRATLRTTVRSKAADVGKGREDSGATWHPIDSLDARAWFQITRIESAASECQAHG</sequence>
<evidence type="ECO:0000313" key="2">
    <source>
        <dbReference type="EMBL" id="KAF7380215.1"/>
    </source>
</evidence>
<comment type="caution">
    <text evidence="2">The sequence shown here is derived from an EMBL/GenBank/DDBJ whole genome shotgun (WGS) entry which is preliminary data.</text>
</comment>
<keyword evidence="3" id="KW-1185">Reference proteome</keyword>
<name>A0A834J226_VESVU</name>
<feature type="compositionally biased region" description="Gly residues" evidence="1">
    <location>
        <begin position="63"/>
        <end position="77"/>
    </location>
</feature>
<accession>A0A834J226</accession>
<dbReference type="EMBL" id="JACSEA010000022">
    <property type="protein sequence ID" value="KAF7380215.1"/>
    <property type="molecule type" value="Genomic_DNA"/>
</dbReference>
<feature type="region of interest" description="Disordered" evidence="1">
    <location>
        <begin position="58"/>
        <end position="109"/>
    </location>
</feature>
<dbReference type="Proteomes" id="UP000614350">
    <property type="component" value="Unassembled WGS sequence"/>
</dbReference>
<feature type="compositionally biased region" description="Basic and acidic residues" evidence="1">
    <location>
        <begin position="94"/>
        <end position="105"/>
    </location>
</feature>
<evidence type="ECO:0000256" key="1">
    <source>
        <dbReference type="SAM" id="MobiDB-lite"/>
    </source>
</evidence>
<dbReference type="AlphaFoldDB" id="A0A834J226"/>
<evidence type="ECO:0000313" key="3">
    <source>
        <dbReference type="Proteomes" id="UP000614350"/>
    </source>
</evidence>
<protein>
    <submittedName>
        <fullName evidence="2">Uncharacterized protein</fullName>
    </submittedName>
</protein>
<reference evidence="2" key="1">
    <citation type="journal article" date="2020" name="G3 (Bethesda)">
        <title>High-Quality Assemblies for Three Invasive Social Wasps from the &lt;i&gt;Vespula&lt;/i&gt; Genus.</title>
        <authorList>
            <person name="Harrop T.W.R."/>
            <person name="Guhlin J."/>
            <person name="McLaughlin G.M."/>
            <person name="Permina E."/>
            <person name="Stockwell P."/>
            <person name="Gilligan J."/>
            <person name="Le Lec M.F."/>
            <person name="Gruber M.A.M."/>
            <person name="Quinn O."/>
            <person name="Lovegrove M."/>
            <person name="Duncan E.J."/>
            <person name="Remnant E.J."/>
            <person name="Van Eeckhoven J."/>
            <person name="Graham B."/>
            <person name="Knapp R.A."/>
            <person name="Langford K.W."/>
            <person name="Kronenberg Z."/>
            <person name="Press M.O."/>
            <person name="Eacker S.M."/>
            <person name="Wilson-Rankin E.E."/>
            <person name="Purcell J."/>
            <person name="Lester P.J."/>
            <person name="Dearden P.K."/>
        </authorList>
    </citation>
    <scope>NUCLEOTIDE SEQUENCE</scope>
    <source>
        <strain evidence="2">Marl-1</strain>
    </source>
</reference>
<gene>
    <name evidence="2" type="ORF">HZH66_014570</name>
</gene>